<comment type="caution">
    <text evidence="2">The sequence shown here is derived from an EMBL/GenBank/DDBJ whole genome shotgun (WGS) entry which is preliminary data.</text>
</comment>
<dbReference type="Proteomes" id="UP000262325">
    <property type="component" value="Unassembled WGS sequence"/>
</dbReference>
<protein>
    <submittedName>
        <fullName evidence="2">ACT domain-containing protein</fullName>
    </submittedName>
</protein>
<dbReference type="Pfam" id="PF19571">
    <property type="entry name" value="ACT_8"/>
    <property type="match status" value="1"/>
</dbReference>
<sequence length="143" mass="15825">MKIKQISVFIENISGRLYEVTELLGENNINIRALSLADTSDFGILRLIVNDPDKAYDLLKQNDFTVGRTDVIAVEVPDVPGGLASVLKALRDADVNVEYMYAFVERSGDCAVMIFRFDETDKAVEALNNAGFTTIKGEKIYGL</sequence>
<dbReference type="Gene3D" id="3.30.2130.10">
    <property type="entry name" value="VC0802-like"/>
    <property type="match status" value="1"/>
</dbReference>
<gene>
    <name evidence="2" type="ORF">DHM44_06190</name>
</gene>
<dbReference type="PANTHER" id="PTHR40099">
    <property type="entry name" value="ACETOLACTATE SYNTHASE, SMALL SUBUNIT"/>
    <property type="match status" value="1"/>
</dbReference>
<evidence type="ECO:0000313" key="3">
    <source>
        <dbReference type="Proteomes" id="UP000262325"/>
    </source>
</evidence>
<feature type="domain" description="ACT" evidence="1">
    <location>
        <begin position="71"/>
        <end position="142"/>
    </location>
</feature>
<organism evidence="2 3">
    <name type="scientific">Flexistipes sinusarabici</name>
    <dbReference type="NCBI Taxonomy" id="2352"/>
    <lineage>
        <taxon>Bacteria</taxon>
        <taxon>Pseudomonadati</taxon>
        <taxon>Deferribacterota</taxon>
        <taxon>Deferribacteres</taxon>
        <taxon>Deferribacterales</taxon>
        <taxon>Flexistipitaceae</taxon>
        <taxon>Flexistipes</taxon>
    </lineage>
</organism>
<dbReference type="InterPro" id="IPR002912">
    <property type="entry name" value="ACT_dom"/>
</dbReference>
<dbReference type="PANTHER" id="PTHR40099:SF1">
    <property type="entry name" value="ACETOLACTATE SYNTHASE, SMALL SUBUNIT"/>
    <property type="match status" value="1"/>
</dbReference>
<proteinExistence type="predicted"/>
<reference evidence="2 3" key="1">
    <citation type="journal article" date="2018" name="Nat. Biotechnol.">
        <title>A standardized bacterial taxonomy based on genome phylogeny substantially revises the tree of life.</title>
        <authorList>
            <person name="Parks D.H."/>
            <person name="Chuvochina M."/>
            <person name="Waite D.W."/>
            <person name="Rinke C."/>
            <person name="Skarshewski A."/>
            <person name="Chaumeil P.A."/>
            <person name="Hugenholtz P."/>
        </authorList>
    </citation>
    <scope>NUCLEOTIDE SEQUENCE [LARGE SCALE GENOMIC DNA]</scope>
    <source>
        <strain evidence="2">UBA8672</strain>
    </source>
</reference>
<accession>A0A3D5QBM9</accession>
<name>A0A3D5QBM9_FLESI</name>
<dbReference type="AlphaFoldDB" id="A0A3D5QBM9"/>
<dbReference type="PROSITE" id="PS51671">
    <property type="entry name" value="ACT"/>
    <property type="match status" value="1"/>
</dbReference>
<evidence type="ECO:0000313" key="2">
    <source>
        <dbReference type="EMBL" id="HCW93251.1"/>
    </source>
</evidence>
<dbReference type="CDD" id="cd04882">
    <property type="entry name" value="ACT_Bt0572_2"/>
    <property type="match status" value="1"/>
</dbReference>
<evidence type="ECO:0000259" key="1">
    <source>
        <dbReference type="PROSITE" id="PS51671"/>
    </source>
</evidence>
<dbReference type="RefSeq" id="WP_013886333.1">
    <property type="nucleotide sequence ID" value="NZ_JAAZVV010000021.1"/>
</dbReference>
<dbReference type="EMBL" id="DPPF01000121">
    <property type="protein sequence ID" value="HCW93251.1"/>
    <property type="molecule type" value="Genomic_DNA"/>
</dbReference>
<dbReference type="OMA" id="LFAENKP"/>
<dbReference type="SUPFAM" id="SSF55021">
    <property type="entry name" value="ACT-like"/>
    <property type="match status" value="2"/>
</dbReference>
<dbReference type="InterPro" id="IPR045739">
    <property type="entry name" value="ACT_dom_pair"/>
</dbReference>
<dbReference type="CDD" id="cd04908">
    <property type="entry name" value="ACT_Bt0572_1"/>
    <property type="match status" value="1"/>
</dbReference>
<dbReference type="InterPro" id="IPR045865">
    <property type="entry name" value="ACT-like_dom_sf"/>
</dbReference>